<dbReference type="Proteomes" id="UP001056120">
    <property type="component" value="Linkage Group LG24"/>
</dbReference>
<protein>
    <submittedName>
        <fullName evidence="1">Uncharacterized protein</fullName>
    </submittedName>
</protein>
<reference evidence="2" key="1">
    <citation type="journal article" date="2022" name="Mol. Ecol. Resour.">
        <title>The genomes of chicory, endive, great burdock and yacon provide insights into Asteraceae palaeo-polyploidization history and plant inulin production.</title>
        <authorList>
            <person name="Fan W."/>
            <person name="Wang S."/>
            <person name="Wang H."/>
            <person name="Wang A."/>
            <person name="Jiang F."/>
            <person name="Liu H."/>
            <person name="Zhao H."/>
            <person name="Xu D."/>
            <person name="Zhang Y."/>
        </authorList>
    </citation>
    <scope>NUCLEOTIDE SEQUENCE [LARGE SCALE GENOMIC DNA]</scope>
    <source>
        <strain evidence="2">cv. Yunnan</strain>
    </source>
</reference>
<comment type="caution">
    <text evidence="1">The sequence shown here is derived from an EMBL/GenBank/DDBJ whole genome shotgun (WGS) entry which is preliminary data.</text>
</comment>
<dbReference type="EMBL" id="CM042041">
    <property type="protein sequence ID" value="KAI3713991.1"/>
    <property type="molecule type" value="Genomic_DNA"/>
</dbReference>
<organism evidence="1 2">
    <name type="scientific">Smallanthus sonchifolius</name>
    <dbReference type="NCBI Taxonomy" id="185202"/>
    <lineage>
        <taxon>Eukaryota</taxon>
        <taxon>Viridiplantae</taxon>
        <taxon>Streptophyta</taxon>
        <taxon>Embryophyta</taxon>
        <taxon>Tracheophyta</taxon>
        <taxon>Spermatophyta</taxon>
        <taxon>Magnoliopsida</taxon>
        <taxon>eudicotyledons</taxon>
        <taxon>Gunneridae</taxon>
        <taxon>Pentapetalae</taxon>
        <taxon>asterids</taxon>
        <taxon>campanulids</taxon>
        <taxon>Asterales</taxon>
        <taxon>Asteraceae</taxon>
        <taxon>Asteroideae</taxon>
        <taxon>Heliantheae alliance</taxon>
        <taxon>Millerieae</taxon>
        <taxon>Smallanthus</taxon>
    </lineage>
</organism>
<proteinExistence type="predicted"/>
<sequence length="77" mass="8614">MSNPWANVLTVLLIPAQILSASLSPSIYVSPFCFTKGGGTYTKLKESFQRSKIIFSVWILHSMSKQNNFGKQEFGLE</sequence>
<name>A0ACB9AVL9_9ASTR</name>
<reference evidence="1 2" key="2">
    <citation type="journal article" date="2022" name="Mol. Ecol. Resour.">
        <title>The genomes of chicory, endive, great burdock and yacon provide insights into Asteraceae paleo-polyploidization history and plant inulin production.</title>
        <authorList>
            <person name="Fan W."/>
            <person name="Wang S."/>
            <person name="Wang H."/>
            <person name="Wang A."/>
            <person name="Jiang F."/>
            <person name="Liu H."/>
            <person name="Zhao H."/>
            <person name="Xu D."/>
            <person name="Zhang Y."/>
        </authorList>
    </citation>
    <scope>NUCLEOTIDE SEQUENCE [LARGE SCALE GENOMIC DNA]</scope>
    <source>
        <strain evidence="2">cv. Yunnan</strain>
        <tissue evidence="1">Leaves</tissue>
    </source>
</reference>
<evidence type="ECO:0000313" key="2">
    <source>
        <dbReference type="Proteomes" id="UP001056120"/>
    </source>
</evidence>
<gene>
    <name evidence="1" type="ORF">L1987_72580</name>
</gene>
<keyword evidence="2" id="KW-1185">Reference proteome</keyword>
<evidence type="ECO:0000313" key="1">
    <source>
        <dbReference type="EMBL" id="KAI3713991.1"/>
    </source>
</evidence>
<accession>A0ACB9AVL9</accession>